<accession>A0ABW5LR02</accession>
<keyword evidence="1" id="KW-0732">Signal</keyword>
<feature type="signal peptide" evidence="1">
    <location>
        <begin position="1"/>
        <end position="19"/>
    </location>
</feature>
<organism evidence="2 3">
    <name type="scientific">Pseudotenacibaculum haliotis</name>
    <dbReference type="NCBI Taxonomy" id="1862138"/>
    <lineage>
        <taxon>Bacteria</taxon>
        <taxon>Pseudomonadati</taxon>
        <taxon>Bacteroidota</taxon>
        <taxon>Flavobacteriia</taxon>
        <taxon>Flavobacteriales</taxon>
        <taxon>Flavobacteriaceae</taxon>
        <taxon>Pseudotenacibaculum</taxon>
    </lineage>
</organism>
<protein>
    <recommendedName>
        <fullName evidence="4">DUF4879 domain-containing protein</fullName>
    </recommendedName>
</protein>
<evidence type="ECO:0000256" key="1">
    <source>
        <dbReference type="SAM" id="SignalP"/>
    </source>
</evidence>
<keyword evidence="3" id="KW-1185">Reference proteome</keyword>
<sequence length="166" mass="19152">MKVRYLLLFFLCNSTLFFAQESFVLKTPNAKKLKQKFEKSNYQMNIIVSYLQANYKAVSGKVDVKNDEEMGGVECGYTMKFEFGITYTYHNCGEAAPMKEKIVFPKTELAKLKKWIEQIDKANPSNEESVWYKGKNEYGPKNEEAGCYYKIKQSKSESVVDIFCGC</sequence>
<evidence type="ECO:0000313" key="2">
    <source>
        <dbReference type="EMBL" id="MFD2565807.1"/>
    </source>
</evidence>
<reference evidence="3" key="1">
    <citation type="journal article" date="2019" name="Int. J. Syst. Evol. Microbiol.">
        <title>The Global Catalogue of Microorganisms (GCM) 10K type strain sequencing project: providing services to taxonomists for standard genome sequencing and annotation.</title>
        <authorList>
            <consortium name="The Broad Institute Genomics Platform"/>
            <consortium name="The Broad Institute Genome Sequencing Center for Infectious Disease"/>
            <person name="Wu L."/>
            <person name="Ma J."/>
        </authorList>
    </citation>
    <scope>NUCLEOTIDE SEQUENCE [LARGE SCALE GENOMIC DNA]</scope>
    <source>
        <strain evidence="3">KCTC 52127</strain>
    </source>
</reference>
<dbReference type="EMBL" id="JBHULH010000001">
    <property type="protein sequence ID" value="MFD2565807.1"/>
    <property type="molecule type" value="Genomic_DNA"/>
</dbReference>
<feature type="chain" id="PRO_5045222517" description="DUF4879 domain-containing protein" evidence="1">
    <location>
        <begin position="20"/>
        <end position="166"/>
    </location>
</feature>
<dbReference type="RefSeq" id="WP_379664533.1">
    <property type="nucleotide sequence ID" value="NZ_JBHULH010000001.1"/>
</dbReference>
<dbReference type="Proteomes" id="UP001597508">
    <property type="component" value="Unassembled WGS sequence"/>
</dbReference>
<evidence type="ECO:0008006" key="4">
    <source>
        <dbReference type="Google" id="ProtNLM"/>
    </source>
</evidence>
<proteinExistence type="predicted"/>
<gene>
    <name evidence="2" type="ORF">ACFSRZ_00405</name>
</gene>
<name>A0ABW5LR02_9FLAO</name>
<evidence type="ECO:0000313" key="3">
    <source>
        <dbReference type="Proteomes" id="UP001597508"/>
    </source>
</evidence>
<comment type="caution">
    <text evidence="2">The sequence shown here is derived from an EMBL/GenBank/DDBJ whole genome shotgun (WGS) entry which is preliminary data.</text>
</comment>